<protein>
    <submittedName>
        <fullName evidence="2">Uncharacterized protein</fullName>
    </submittedName>
</protein>
<name>A0A178U5A5_ARATH</name>
<feature type="compositionally biased region" description="Low complexity" evidence="1">
    <location>
        <begin position="50"/>
        <end position="59"/>
    </location>
</feature>
<evidence type="ECO:0000256" key="1">
    <source>
        <dbReference type="SAM" id="MobiDB-lite"/>
    </source>
</evidence>
<dbReference type="EMBL" id="LUHQ01000027">
    <property type="protein sequence ID" value="OAO89078.1"/>
    <property type="molecule type" value="Genomic_DNA"/>
</dbReference>
<evidence type="ECO:0000313" key="3">
    <source>
        <dbReference type="Proteomes" id="UP000078284"/>
    </source>
</evidence>
<dbReference type="AlphaFoldDB" id="A0A178U5A5"/>
<gene>
    <name evidence="2" type="ORF">AXX17_ATUG04780</name>
</gene>
<feature type="region of interest" description="Disordered" evidence="1">
    <location>
        <begin position="42"/>
        <end position="84"/>
    </location>
</feature>
<accession>A0A178U5A5</accession>
<reference evidence="3" key="1">
    <citation type="journal article" date="2016" name="Proc. Natl. Acad. Sci. U.S.A.">
        <title>Chromosome-level assembly of Arabidopsis thaliana Ler reveals the extent of translocation and inversion polymorphisms.</title>
        <authorList>
            <person name="Zapata L."/>
            <person name="Ding J."/>
            <person name="Willing E.M."/>
            <person name="Hartwig B."/>
            <person name="Bezdan D."/>
            <person name="Jiao W.B."/>
            <person name="Patel V."/>
            <person name="Velikkakam James G."/>
            <person name="Koornneef M."/>
            <person name="Ossowski S."/>
            <person name="Schneeberger K."/>
        </authorList>
    </citation>
    <scope>NUCLEOTIDE SEQUENCE [LARGE SCALE GENOMIC DNA]</scope>
    <source>
        <strain evidence="3">cv. Landsberg erecta</strain>
    </source>
</reference>
<dbReference type="Proteomes" id="UP000078284">
    <property type="component" value="Unassembled WGS sequence"/>
</dbReference>
<comment type="caution">
    <text evidence="2">The sequence shown here is derived from an EMBL/GenBank/DDBJ whole genome shotgun (WGS) entry which is preliminary data.</text>
</comment>
<proteinExistence type="predicted"/>
<evidence type="ECO:0000313" key="2">
    <source>
        <dbReference type="EMBL" id="OAO89078.1"/>
    </source>
</evidence>
<organism evidence="2 3">
    <name type="scientific">Arabidopsis thaliana</name>
    <name type="common">Mouse-ear cress</name>
    <dbReference type="NCBI Taxonomy" id="3702"/>
    <lineage>
        <taxon>Eukaryota</taxon>
        <taxon>Viridiplantae</taxon>
        <taxon>Streptophyta</taxon>
        <taxon>Embryophyta</taxon>
        <taxon>Tracheophyta</taxon>
        <taxon>Spermatophyta</taxon>
        <taxon>Magnoliopsida</taxon>
        <taxon>eudicotyledons</taxon>
        <taxon>Gunneridae</taxon>
        <taxon>Pentapetalae</taxon>
        <taxon>rosids</taxon>
        <taxon>malvids</taxon>
        <taxon>Brassicales</taxon>
        <taxon>Brassicaceae</taxon>
        <taxon>Camelineae</taxon>
        <taxon>Arabidopsis</taxon>
    </lineage>
</organism>
<sequence length="84" mass="9125">MSSCSKNVSLKVSSTLPTRFQPFSMIHFTIRCGRVLYCENGKRTPDKPAPAEAPASADAGRSCARSSASPERTEGPLFAIKEEY</sequence>